<organism evidence="3 4">
    <name type="scientific">Acidithrix ferrooxidans</name>
    <dbReference type="NCBI Taxonomy" id="1280514"/>
    <lineage>
        <taxon>Bacteria</taxon>
        <taxon>Bacillati</taxon>
        <taxon>Actinomycetota</taxon>
        <taxon>Acidimicrobiia</taxon>
        <taxon>Acidimicrobiales</taxon>
        <taxon>Acidimicrobiaceae</taxon>
        <taxon>Acidithrix</taxon>
    </lineage>
</organism>
<dbReference type="EMBL" id="JXYS01000035">
    <property type="protein sequence ID" value="KJF17567.1"/>
    <property type="molecule type" value="Genomic_DNA"/>
</dbReference>
<keyword evidence="4" id="KW-1185">Reference proteome</keyword>
<dbReference type="AlphaFoldDB" id="A0A0D8HIG6"/>
<dbReference type="EC" id="5.1.3.2" evidence="3"/>
<evidence type="ECO:0000259" key="2">
    <source>
        <dbReference type="Pfam" id="PF01370"/>
    </source>
</evidence>
<dbReference type="Gene3D" id="3.40.50.720">
    <property type="entry name" value="NAD(P)-binding Rossmann-like Domain"/>
    <property type="match status" value="1"/>
</dbReference>
<name>A0A0D8HIG6_9ACTN</name>
<dbReference type="InterPro" id="IPR036291">
    <property type="entry name" value="NAD(P)-bd_dom_sf"/>
</dbReference>
<dbReference type="PANTHER" id="PTHR43574">
    <property type="entry name" value="EPIMERASE-RELATED"/>
    <property type="match status" value="1"/>
</dbReference>
<dbReference type="OrthoDB" id="9801785at2"/>
<dbReference type="Proteomes" id="UP000032360">
    <property type="component" value="Unassembled WGS sequence"/>
</dbReference>
<dbReference type="STRING" id="1280514.AXFE_15540"/>
<dbReference type="Pfam" id="PF01370">
    <property type="entry name" value="Epimerase"/>
    <property type="match status" value="1"/>
</dbReference>
<dbReference type="PRINTS" id="PR01713">
    <property type="entry name" value="NUCEPIMERASE"/>
</dbReference>
<sequence>MHRVLVTGAAGFIGSHLSAMLVRDGIEVVGVDCFSDSYDSGEKYERMLTLSELEGFEFQKADLVDADLDVLLDGVDTVFHLAGRAGVRSSFEQYPSYVHDNILATTKLVGAIADQNRKIRLVYASSSSIYGNSPTPFLESYEPSPISPYGKTKLAAERVVLEATSPLVETVALRYFTVYGPSQRPDMGLRKFISSALSDREIAIFGDGSQSRDFTYVSDIANATMSAGKAEVSGLAINIGGGSTVTLLEVVEMLRGFHGTDLRVSFGDFARGDVLHTGADLDRAKNYLGFSSKVSFANGFRNEYEWLKDLHTFQAAGVAQ</sequence>
<proteinExistence type="predicted"/>
<evidence type="ECO:0000313" key="3">
    <source>
        <dbReference type="EMBL" id="KJF17567.1"/>
    </source>
</evidence>
<reference evidence="3 4" key="1">
    <citation type="submission" date="2015-01" db="EMBL/GenBank/DDBJ databases">
        <title>Draft genome of the acidophilic iron oxidizer Acidithrix ferrooxidans strain Py-F3.</title>
        <authorList>
            <person name="Poehlein A."/>
            <person name="Eisen S."/>
            <person name="Schloemann M."/>
            <person name="Johnson B.D."/>
            <person name="Daniel R."/>
            <person name="Muehling M."/>
        </authorList>
    </citation>
    <scope>NUCLEOTIDE SEQUENCE [LARGE SCALE GENOMIC DNA]</scope>
    <source>
        <strain evidence="3 4">Py-F3</strain>
    </source>
</reference>
<accession>A0A0D8HIG6</accession>
<dbReference type="RefSeq" id="WP_160291770.1">
    <property type="nucleotide sequence ID" value="NZ_JXYS01000035.1"/>
</dbReference>
<feature type="domain" description="NAD-dependent epimerase/dehydratase" evidence="2">
    <location>
        <begin position="4"/>
        <end position="240"/>
    </location>
</feature>
<evidence type="ECO:0000256" key="1">
    <source>
        <dbReference type="ARBA" id="ARBA00023027"/>
    </source>
</evidence>
<evidence type="ECO:0000313" key="4">
    <source>
        <dbReference type="Proteomes" id="UP000032360"/>
    </source>
</evidence>
<protein>
    <submittedName>
        <fullName evidence="3">UDP-glucose 4-epimerase</fullName>
        <ecNumber evidence="3">5.1.3.2</ecNumber>
    </submittedName>
</protein>
<gene>
    <name evidence="3" type="ORF">AXFE_15540</name>
</gene>
<dbReference type="SUPFAM" id="SSF51735">
    <property type="entry name" value="NAD(P)-binding Rossmann-fold domains"/>
    <property type="match status" value="1"/>
</dbReference>
<dbReference type="GO" id="GO:0003978">
    <property type="term" value="F:UDP-glucose 4-epimerase activity"/>
    <property type="evidence" value="ECO:0007669"/>
    <property type="project" value="UniProtKB-EC"/>
</dbReference>
<keyword evidence="1" id="KW-0520">NAD</keyword>
<comment type="caution">
    <text evidence="3">The sequence shown here is derived from an EMBL/GenBank/DDBJ whole genome shotgun (WGS) entry which is preliminary data.</text>
</comment>
<keyword evidence="3" id="KW-0413">Isomerase</keyword>
<dbReference type="InterPro" id="IPR001509">
    <property type="entry name" value="Epimerase_deHydtase"/>
</dbReference>